<evidence type="ECO:0000313" key="1">
    <source>
        <dbReference type="EMBL" id="JAH01757.1"/>
    </source>
</evidence>
<protein>
    <submittedName>
        <fullName evidence="1">Uncharacterized protein</fullName>
    </submittedName>
</protein>
<organism evidence="1">
    <name type="scientific">Anguilla anguilla</name>
    <name type="common">European freshwater eel</name>
    <name type="synonym">Muraena anguilla</name>
    <dbReference type="NCBI Taxonomy" id="7936"/>
    <lineage>
        <taxon>Eukaryota</taxon>
        <taxon>Metazoa</taxon>
        <taxon>Chordata</taxon>
        <taxon>Craniata</taxon>
        <taxon>Vertebrata</taxon>
        <taxon>Euteleostomi</taxon>
        <taxon>Actinopterygii</taxon>
        <taxon>Neopterygii</taxon>
        <taxon>Teleostei</taxon>
        <taxon>Anguilliformes</taxon>
        <taxon>Anguillidae</taxon>
        <taxon>Anguilla</taxon>
    </lineage>
</organism>
<accession>A0A0E9PBX7</accession>
<proteinExistence type="predicted"/>
<reference evidence="1" key="2">
    <citation type="journal article" date="2015" name="Fish Shellfish Immunol.">
        <title>Early steps in the European eel (Anguilla anguilla)-Vibrio vulnificus interaction in the gills: Role of the RtxA13 toxin.</title>
        <authorList>
            <person name="Callol A."/>
            <person name="Pajuelo D."/>
            <person name="Ebbesson L."/>
            <person name="Teles M."/>
            <person name="MacKenzie S."/>
            <person name="Amaro C."/>
        </authorList>
    </citation>
    <scope>NUCLEOTIDE SEQUENCE</scope>
</reference>
<dbReference type="EMBL" id="GBXM01106820">
    <property type="protein sequence ID" value="JAH01757.1"/>
    <property type="molecule type" value="Transcribed_RNA"/>
</dbReference>
<dbReference type="AlphaFoldDB" id="A0A0E9PBX7"/>
<reference evidence="1" key="1">
    <citation type="submission" date="2014-11" db="EMBL/GenBank/DDBJ databases">
        <authorList>
            <person name="Amaro Gonzalez C."/>
        </authorList>
    </citation>
    <scope>NUCLEOTIDE SEQUENCE</scope>
</reference>
<name>A0A0E9PBX7_ANGAN</name>
<sequence length="39" mass="4523">MFLKHGKNIKVMTMKRTAGEAFLSALFVVIIFKSHKRGW</sequence>